<keyword evidence="2" id="KW-1185">Reference proteome</keyword>
<proteinExistence type="predicted"/>
<sequence length="130" mass="14775">MKNLGKTKHILCMEIKRIRAQRLLWNEAGHLAMQKITYASTIESLMYAMICTRPDIAYDVSLMSKSNPGKKNWEGVKWILRHLRGNSRLCICYGSKKDNLIAYTDFDLAGDIDSMKSTSGYLFSYGEGAI</sequence>
<dbReference type="PANTHER" id="PTHR11439">
    <property type="entry name" value="GAG-POL-RELATED RETROTRANSPOSON"/>
    <property type="match status" value="1"/>
</dbReference>
<accession>A0AAV3RC68</accession>
<dbReference type="AlphaFoldDB" id="A0AAV3RC68"/>
<organism evidence="1 2">
    <name type="scientific">Lithospermum erythrorhizon</name>
    <name type="common">Purple gromwell</name>
    <name type="synonym">Lithospermum officinale var. erythrorhizon</name>
    <dbReference type="NCBI Taxonomy" id="34254"/>
    <lineage>
        <taxon>Eukaryota</taxon>
        <taxon>Viridiplantae</taxon>
        <taxon>Streptophyta</taxon>
        <taxon>Embryophyta</taxon>
        <taxon>Tracheophyta</taxon>
        <taxon>Spermatophyta</taxon>
        <taxon>Magnoliopsida</taxon>
        <taxon>eudicotyledons</taxon>
        <taxon>Gunneridae</taxon>
        <taxon>Pentapetalae</taxon>
        <taxon>asterids</taxon>
        <taxon>lamiids</taxon>
        <taxon>Boraginales</taxon>
        <taxon>Boraginaceae</taxon>
        <taxon>Boraginoideae</taxon>
        <taxon>Lithospermeae</taxon>
        <taxon>Lithospermum</taxon>
    </lineage>
</organism>
<dbReference type="EMBL" id="BAABME010026089">
    <property type="protein sequence ID" value="GAA0173276.1"/>
    <property type="molecule type" value="Genomic_DNA"/>
</dbReference>
<evidence type="ECO:0000313" key="2">
    <source>
        <dbReference type="Proteomes" id="UP001454036"/>
    </source>
</evidence>
<evidence type="ECO:0000313" key="1">
    <source>
        <dbReference type="EMBL" id="GAA0173276.1"/>
    </source>
</evidence>
<dbReference type="PANTHER" id="PTHR11439:SF467">
    <property type="entry name" value="INTEGRASE CATALYTIC DOMAIN-CONTAINING PROTEIN"/>
    <property type="match status" value="1"/>
</dbReference>
<protein>
    <submittedName>
        <fullName evidence="1">Uncharacterized protein</fullName>
    </submittedName>
</protein>
<comment type="caution">
    <text evidence="1">The sequence shown here is derived from an EMBL/GenBank/DDBJ whole genome shotgun (WGS) entry which is preliminary data.</text>
</comment>
<name>A0AAV3RC68_LITER</name>
<gene>
    <name evidence="1" type="ORF">LIER_41492</name>
</gene>
<dbReference type="Proteomes" id="UP001454036">
    <property type="component" value="Unassembled WGS sequence"/>
</dbReference>
<reference evidence="1 2" key="1">
    <citation type="submission" date="2024-01" db="EMBL/GenBank/DDBJ databases">
        <title>The complete chloroplast genome sequence of Lithospermum erythrorhizon: insights into the phylogenetic relationship among Boraginaceae species and the maternal lineages of purple gromwells.</title>
        <authorList>
            <person name="Okada T."/>
            <person name="Watanabe K."/>
        </authorList>
    </citation>
    <scope>NUCLEOTIDE SEQUENCE [LARGE SCALE GENOMIC DNA]</scope>
</reference>